<dbReference type="InterPro" id="IPR011990">
    <property type="entry name" value="TPR-like_helical_dom_sf"/>
</dbReference>
<proteinExistence type="predicted"/>
<comment type="caution">
    <text evidence="1">The sequence shown here is derived from an EMBL/GenBank/DDBJ whole genome shotgun (WGS) entry which is preliminary data.</text>
</comment>
<reference evidence="1 2" key="1">
    <citation type="submission" date="2019-01" db="EMBL/GenBank/DDBJ databases">
        <title>Novel species of Nocardioides.</title>
        <authorList>
            <person name="Liu Q."/>
            <person name="Xin Y.-H."/>
        </authorList>
    </citation>
    <scope>NUCLEOTIDE SEQUENCE [LARGE SCALE GENOMIC DNA]</scope>
    <source>
        <strain evidence="1 2">CGMCC 4.6875</strain>
    </source>
</reference>
<dbReference type="OrthoDB" id="3211351at2"/>
<name>A0A4Q2SEK4_9ACTN</name>
<dbReference type="Gene3D" id="1.25.40.10">
    <property type="entry name" value="Tetratricopeptide repeat domain"/>
    <property type="match status" value="1"/>
</dbReference>
<sequence>MTEDELFDLLTAIEERVPLDEKPARFERQANDLQPGEHGRESLLIAAGEHWQMHQEYDEARRCFRLAMRDGGESASDPIANLLSLALDEGNTESAAEYDKALRGLARDDEISRTTCHLVAEAYEIHDQLRQALRWYNIPFTHGFPDGDPADGMLLSGRRRVRTALGLAPDQLDVMAEALRPTRE</sequence>
<evidence type="ECO:0000313" key="1">
    <source>
        <dbReference type="EMBL" id="RYC01524.1"/>
    </source>
</evidence>
<dbReference type="Proteomes" id="UP000293291">
    <property type="component" value="Unassembled WGS sequence"/>
</dbReference>
<keyword evidence="2" id="KW-1185">Reference proteome</keyword>
<organism evidence="1 2">
    <name type="scientific">Nocardioides ganghwensis</name>
    <dbReference type="NCBI Taxonomy" id="252230"/>
    <lineage>
        <taxon>Bacteria</taxon>
        <taxon>Bacillati</taxon>
        <taxon>Actinomycetota</taxon>
        <taxon>Actinomycetes</taxon>
        <taxon>Propionibacteriales</taxon>
        <taxon>Nocardioidaceae</taxon>
        <taxon>Nocardioides</taxon>
    </lineage>
</organism>
<protein>
    <recommendedName>
        <fullName evidence="3">Tetratricopeptide repeat protein</fullName>
    </recommendedName>
</protein>
<dbReference type="EMBL" id="SDWU01000011">
    <property type="protein sequence ID" value="RYC01524.1"/>
    <property type="molecule type" value="Genomic_DNA"/>
</dbReference>
<accession>A0A4Q2SEK4</accession>
<dbReference type="AlphaFoldDB" id="A0A4Q2SEK4"/>
<evidence type="ECO:0000313" key="2">
    <source>
        <dbReference type="Proteomes" id="UP000293291"/>
    </source>
</evidence>
<evidence type="ECO:0008006" key="3">
    <source>
        <dbReference type="Google" id="ProtNLM"/>
    </source>
</evidence>
<dbReference type="RefSeq" id="WP_129455290.1">
    <property type="nucleotide sequence ID" value="NZ_JACXYX010000001.1"/>
</dbReference>
<gene>
    <name evidence="1" type="ORF">EUA07_11430</name>
</gene>